<dbReference type="Pfam" id="PF04964">
    <property type="entry name" value="Flp_Fap"/>
    <property type="match status" value="1"/>
</dbReference>
<dbReference type="PATRIC" id="fig|908809.3.peg.1893"/>
<dbReference type="AlphaFoldDB" id="A0A0R3JRY7"/>
<dbReference type="STRING" id="908809.ABG79_01890"/>
<feature type="transmembrane region" description="Helical" evidence="1">
    <location>
        <begin position="21"/>
        <end position="41"/>
    </location>
</feature>
<dbReference type="Proteomes" id="UP000052015">
    <property type="component" value="Unassembled WGS sequence"/>
</dbReference>
<organism evidence="2 3">
    <name type="scientific">Caloramator mitchellensis</name>
    <dbReference type="NCBI Taxonomy" id="908809"/>
    <lineage>
        <taxon>Bacteria</taxon>
        <taxon>Bacillati</taxon>
        <taxon>Bacillota</taxon>
        <taxon>Clostridia</taxon>
        <taxon>Eubacteriales</taxon>
        <taxon>Clostridiaceae</taxon>
        <taxon>Caloramator</taxon>
    </lineage>
</organism>
<keyword evidence="3" id="KW-1185">Reference proteome</keyword>
<sequence>MLRSLLTFMALNKKQKGQGMVEYGLIIALVAVVAIAGLILLGPKLKTLFEGINGNL</sequence>
<gene>
    <name evidence="2" type="ORF">ABG79_01890</name>
</gene>
<dbReference type="InterPro" id="IPR007047">
    <property type="entry name" value="Flp_Fap"/>
</dbReference>
<protein>
    <submittedName>
        <fullName evidence="2">Flp/Fap pilin component</fullName>
    </submittedName>
</protein>
<comment type="caution">
    <text evidence="2">The sequence shown here is derived from an EMBL/GenBank/DDBJ whole genome shotgun (WGS) entry which is preliminary data.</text>
</comment>
<reference evidence="2 3" key="1">
    <citation type="submission" date="2015-09" db="EMBL/GenBank/DDBJ databases">
        <title>Draft genome sequence of a Caloramator mitchellensis, a moderate thermophile from the Great Artesian Basin of Australia.</title>
        <authorList>
            <person name="Patel B.K."/>
        </authorList>
    </citation>
    <scope>NUCLEOTIDE SEQUENCE [LARGE SCALE GENOMIC DNA]</scope>
    <source>
        <strain evidence="2 3">VF08</strain>
    </source>
</reference>
<keyword evidence="1" id="KW-0472">Membrane</keyword>
<evidence type="ECO:0000256" key="1">
    <source>
        <dbReference type="SAM" id="Phobius"/>
    </source>
</evidence>
<dbReference type="EMBL" id="LKHP01000012">
    <property type="protein sequence ID" value="KRQ86267.1"/>
    <property type="molecule type" value="Genomic_DNA"/>
</dbReference>
<keyword evidence="1" id="KW-1133">Transmembrane helix</keyword>
<proteinExistence type="predicted"/>
<evidence type="ECO:0000313" key="2">
    <source>
        <dbReference type="EMBL" id="KRQ86267.1"/>
    </source>
</evidence>
<keyword evidence="1" id="KW-0812">Transmembrane</keyword>
<evidence type="ECO:0000313" key="3">
    <source>
        <dbReference type="Proteomes" id="UP000052015"/>
    </source>
</evidence>
<accession>A0A0R3JRY7</accession>
<dbReference type="RefSeq" id="WP_083490404.1">
    <property type="nucleotide sequence ID" value="NZ_LKHP01000012.1"/>
</dbReference>
<name>A0A0R3JRY7_CALMK</name>